<dbReference type="InterPro" id="IPR036388">
    <property type="entry name" value="WH-like_DNA-bd_sf"/>
</dbReference>
<dbReference type="Pfam" id="PF20803">
    <property type="entry name" value="PaaX_M"/>
    <property type="match status" value="1"/>
</dbReference>
<dbReference type="InterPro" id="IPR048846">
    <property type="entry name" value="PaaX-like_central"/>
</dbReference>
<dbReference type="PIRSF" id="PIRSF020623">
    <property type="entry name" value="PaaX"/>
    <property type="match status" value="1"/>
</dbReference>
<comment type="caution">
    <text evidence="4">The sequence shown here is derived from an EMBL/GenBank/DDBJ whole genome shotgun (WGS) entry which is preliminary data.</text>
</comment>
<dbReference type="Pfam" id="PF07848">
    <property type="entry name" value="PaaX"/>
    <property type="match status" value="1"/>
</dbReference>
<dbReference type="InterPro" id="IPR011965">
    <property type="entry name" value="PaaX_trns_reg"/>
</dbReference>
<proteinExistence type="predicted"/>
<feature type="domain" description="Transcriptional repressor PaaX-like central Cas2-like" evidence="3">
    <location>
        <begin position="117"/>
        <end position="193"/>
    </location>
</feature>
<evidence type="ECO:0000259" key="1">
    <source>
        <dbReference type="Pfam" id="PF07848"/>
    </source>
</evidence>
<evidence type="ECO:0000259" key="2">
    <source>
        <dbReference type="Pfam" id="PF08223"/>
    </source>
</evidence>
<reference evidence="4" key="1">
    <citation type="submission" date="2022-12" db="EMBL/GenBank/DDBJ databases">
        <title>New Phytohabitans aurantiacus sp. RD004123 nov., an actinomycete isolated from soil.</title>
        <authorList>
            <person name="Triningsih D.W."/>
            <person name="Harunari E."/>
            <person name="Igarashi Y."/>
        </authorList>
    </citation>
    <scope>NUCLEOTIDE SEQUENCE</scope>
    <source>
        <strain evidence="4">RD004123</strain>
    </source>
</reference>
<evidence type="ECO:0000259" key="3">
    <source>
        <dbReference type="Pfam" id="PF20803"/>
    </source>
</evidence>
<evidence type="ECO:0000313" key="4">
    <source>
        <dbReference type="EMBL" id="GLH96474.1"/>
    </source>
</evidence>
<feature type="domain" description="Transcriptional repressor PaaX-like C-terminal" evidence="2">
    <location>
        <begin position="202"/>
        <end position="290"/>
    </location>
</feature>
<dbReference type="RefSeq" id="WP_281893702.1">
    <property type="nucleotide sequence ID" value="NZ_BSDI01000007.1"/>
</dbReference>
<feature type="domain" description="Transcriptional repressor PaaX-like N-terminal" evidence="1">
    <location>
        <begin position="30"/>
        <end position="96"/>
    </location>
</feature>
<dbReference type="PANTHER" id="PTHR30319:SF1">
    <property type="entry name" value="TRANSCRIPTIONAL REPRESSOR PAAX"/>
    <property type="match status" value="1"/>
</dbReference>
<accession>A0ABQ5QQ21</accession>
<organism evidence="4 5">
    <name type="scientific">Phytohabitans aurantiacus</name>
    <dbReference type="NCBI Taxonomy" id="3016789"/>
    <lineage>
        <taxon>Bacteria</taxon>
        <taxon>Bacillati</taxon>
        <taxon>Actinomycetota</taxon>
        <taxon>Actinomycetes</taxon>
        <taxon>Micromonosporales</taxon>
        <taxon>Micromonosporaceae</taxon>
    </lineage>
</organism>
<dbReference type="Gene3D" id="1.20.58.1460">
    <property type="match status" value="1"/>
</dbReference>
<dbReference type="Gene3D" id="1.10.10.10">
    <property type="entry name" value="Winged helix-like DNA-binding domain superfamily/Winged helix DNA-binding domain"/>
    <property type="match status" value="1"/>
</dbReference>
<protein>
    <submittedName>
        <fullName evidence="4">PaaX family transcriptional regulator</fullName>
    </submittedName>
</protein>
<name>A0ABQ5QQ21_9ACTN</name>
<dbReference type="EMBL" id="BSDI01000007">
    <property type="protein sequence ID" value="GLH96474.1"/>
    <property type="molecule type" value="Genomic_DNA"/>
</dbReference>
<dbReference type="InterPro" id="IPR013225">
    <property type="entry name" value="PaaX_C"/>
</dbReference>
<keyword evidence="5" id="KW-1185">Reference proteome</keyword>
<dbReference type="Proteomes" id="UP001144280">
    <property type="component" value="Unassembled WGS sequence"/>
</dbReference>
<dbReference type="PANTHER" id="PTHR30319">
    <property type="entry name" value="PHENYLACETIC ACID REGULATOR-RELATED TRANSCRIPTIONAL REPRESSOR"/>
    <property type="match status" value="1"/>
</dbReference>
<dbReference type="Pfam" id="PF08223">
    <property type="entry name" value="PaaX_C"/>
    <property type="match status" value="1"/>
</dbReference>
<dbReference type="Gene3D" id="3.30.70.2650">
    <property type="match status" value="1"/>
</dbReference>
<sequence>MESPFNVEEIFPDVAAGSGRLPRRQTGGSPQSLAVTLVADYTLRTRAYLPTAAIVDLLGEFGVSNGAARTTISRLARRGVLEGGREGRHSRYCLTKDAAADLSIGGVSIAAFAAHPDTWDRLWTVIVFTLPKENSTERSALRAQLRWRGFAPLYDGVWVSPQPLTAQAYERLSTVSSGAMTSFRAQHLQFAADGERAPIEAWDIDAIAEQYRGFIQRWKPLLPRVRAGRVTGAAAVRARTEVMESYRRFPALDPGLPLELTPRNWPRSRARQLFVTVYDGLVEPAQEHVRATVARAENEPRPDIRAHTIAEMGAGVGTLA</sequence>
<gene>
    <name evidence="4" type="primary">paaX_1</name>
    <name evidence="4" type="ORF">Pa4123_17480</name>
</gene>
<dbReference type="InterPro" id="IPR012906">
    <property type="entry name" value="PaaX-like_N"/>
</dbReference>
<evidence type="ECO:0000313" key="5">
    <source>
        <dbReference type="Proteomes" id="UP001144280"/>
    </source>
</evidence>